<dbReference type="Proteomes" id="UP001494672">
    <property type="component" value="Unassembled WGS sequence"/>
</dbReference>
<dbReference type="PANTHER" id="PTHR45661:SF3">
    <property type="entry name" value="IG-LIKE DOMAIN-CONTAINING PROTEIN"/>
    <property type="match status" value="1"/>
</dbReference>
<keyword evidence="1" id="KW-1133">Transmembrane helix</keyword>
<dbReference type="PANTHER" id="PTHR45661">
    <property type="entry name" value="SURFACE ANTIGEN"/>
    <property type="match status" value="1"/>
</dbReference>
<dbReference type="Gene3D" id="3.10.620.30">
    <property type="match status" value="1"/>
</dbReference>
<dbReference type="RefSeq" id="WP_349092715.1">
    <property type="nucleotide sequence ID" value="NZ_JBBNGJ010000001.1"/>
</dbReference>
<dbReference type="InterPro" id="IPR002931">
    <property type="entry name" value="Transglutaminase-like"/>
</dbReference>
<dbReference type="SUPFAM" id="SSF52058">
    <property type="entry name" value="L domain-like"/>
    <property type="match status" value="3"/>
</dbReference>
<evidence type="ECO:0000259" key="2">
    <source>
        <dbReference type="Pfam" id="PF01841"/>
    </source>
</evidence>
<proteinExistence type="predicted"/>
<feature type="transmembrane region" description="Helical" evidence="1">
    <location>
        <begin position="7"/>
        <end position="27"/>
    </location>
</feature>
<dbReference type="EMBL" id="JBBNGJ010000001">
    <property type="protein sequence ID" value="MEQ2591692.1"/>
    <property type="molecule type" value="Genomic_DNA"/>
</dbReference>
<dbReference type="Pfam" id="PF01841">
    <property type="entry name" value="Transglut_core"/>
    <property type="match status" value="1"/>
</dbReference>
<comment type="caution">
    <text evidence="3">The sequence shown here is derived from an EMBL/GenBank/DDBJ whole genome shotgun (WGS) entry which is preliminary data.</text>
</comment>
<evidence type="ECO:0000256" key="1">
    <source>
        <dbReference type="SAM" id="Phobius"/>
    </source>
</evidence>
<dbReference type="Gene3D" id="1.20.50.40">
    <property type="match status" value="4"/>
</dbReference>
<dbReference type="Gene3D" id="3.80.10.10">
    <property type="entry name" value="Ribonuclease Inhibitor"/>
    <property type="match status" value="2"/>
</dbReference>
<name>A0ABV1I7T0_9FIRM</name>
<dbReference type="InterPro" id="IPR053139">
    <property type="entry name" value="Surface_bspA-like"/>
</dbReference>
<accession>A0ABV1I7T0</accession>
<dbReference type="Pfam" id="PF13306">
    <property type="entry name" value="LRR_5"/>
    <property type="match status" value="3"/>
</dbReference>
<feature type="domain" description="Transglutaminase-like" evidence="2">
    <location>
        <begin position="180"/>
        <end position="267"/>
    </location>
</feature>
<dbReference type="Gene3D" id="2.160.20.110">
    <property type="match status" value="1"/>
</dbReference>
<reference evidence="3 4" key="1">
    <citation type="submission" date="2024-04" db="EMBL/GenBank/DDBJ databases">
        <title>Human intestinal bacterial collection.</title>
        <authorList>
            <person name="Pauvert C."/>
            <person name="Hitch T.C.A."/>
            <person name="Clavel T."/>
        </authorList>
    </citation>
    <scope>NUCLEOTIDE SEQUENCE [LARGE SCALE GENOMIC DNA]</scope>
    <source>
        <strain evidence="3 4">CLA-AA-H181</strain>
    </source>
</reference>
<organism evidence="3 4">
    <name type="scientific">Coprococcus aceti</name>
    <dbReference type="NCBI Taxonomy" id="2981786"/>
    <lineage>
        <taxon>Bacteria</taxon>
        <taxon>Bacillati</taxon>
        <taxon>Bacillota</taxon>
        <taxon>Clostridia</taxon>
        <taxon>Lachnospirales</taxon>
        <taxon>Lachnospiraceae</taxon>
        <taxon>Coprococcus</taxon>
    </lineage>
</organism>
<evidence type="ECO:0000313" key="4">
    <source>
        <dbReference type="Proteomes" id="UP001494672"/>
    </source>
</evidence>
<keyword evidence="4" id="KW-1185">Reference proteome</keyword>
<dbReference type="InterPro" id="IPR026906">
    <property type="entry name" value="LRR_5"/>
</dbReference>
<protein>
    <submittedName>
        <fullName evidence="3">Leucine-rich repeat protein</fullName>
    </submittedName>
</protein>
<dbReference type="InterPro" id="IPR038765">
    <property type="entry name" value="Papain-like_cys_pep_sf"/>
</dbReference>
<sequence>MKKNLKIFNVCIAMIIFMMICNCYNIHAEERDNQDTTYSANGVVQNGISIVQVENDETVDKINSSDENICVYNTIIEAGQYIRDSMELRVEEVCFKYRSSSEETDKLVADIMREALKYTGKSKDGDYLMFQYSGYTYTMTGIQENDDFLYTIELHINYYTTKQQEDELDKKIDAVLTELALDGKTQYEKIYEIYSYICRNVSYDYNNLENDDYILKYTAYAAMINGTAVCQGYSNLFYRMALEAGLQARIVAGKANNEPHSWNIVEVDEMFYFLDTTWDSEKNSYSYFLKGKQSFDDHKAEFFNGNDCINGELDSEYRISDIDYCIANTWYIHRADSFSGGDGSEKTPYLITLPSQLALIENYKDCYFSLMNNIDLKEYKWYPIEEFCGTFEGNGFTISNANIEVERNKRMGIFALLNNAVIRNVEFENIKIKSTINDTSIYTNSIGSVCGIMNGGTISNCTVLCDIVVNSNPGGIDVGGFAGSITGIGALEKCYVSGNIDIYCVGGTQCGGFAGEINGEEVSMNMVSYIGNIVALSDGSMNDSSDEDVSWAENYGGLFGGQYGGKLYLNNAYDISNIAVDSLTKTLPVVGGVLGKVNIPSEGDELYANKVYCESKLTVSGTEYFQMYESASGRNEDINQSIGGDKSHIVLKNSGYFEHDIFYKQIDVDDYGQIYLKYERVNDVSLADVFVSDREFGTDTWNIKDGYFPTFINQDELEMQNIIKHNFVNGKCSVCSKVDYDFDIKGTIEDGIEWEISKGVLTLSGNGNIPNYEKLENSTLPPWKNYGFDNLIIKEGITGIGSNAFSNCESLTKVELSNSVISLGWGAFSDCINLQTINLPYGLDTLSPYLFSNCYQLKQIVMPDTVTDIGEGTFSFCLLLDNIVFSCNISSIGNRAFNHTMWLNCNKNDFVTINGILVLYQGDQENIIIPQNVNKISGSVFYNNEKILSVEIPDSVNEIGNSAFMNCSNLQSLKIPNGVTYIPTDMCCQCDNLQYVELPDSIKTIGYGAFFRCYKLNTIKLKYGIKRIDKYAFLYCKELGDIFLPEDIEDIDDLAFDGCESLKIHGFENSYSQKYAEDHGIPFISTQHRNTENVLAESSCSNTGLVEYICEDCGKRSYVIIDKKDHTKIEDNKVSPTCTKPGLTEGSHCSVCNEVLQAQEEIPALGHTWDDGEVITAPTCTEAGVKTFTCEACGDTRTEEIKATGHTVVVDNAVEPTCTKPGLTEGSHCSVCNEVLQAQEEIPALGHTWNDGEITTAPTCTESGVKTFTCETCGVIRTEEVKATGHTVVDDDAVAPTCTKTGLTAGSHCSVCNEVLKAREEIPALGHTWNDGEVTTAPTCTESGIKTFTCETCGETRTEEIKATGHTVVDDEVVEPTCTKTGLTAGSHCSVCNEVLKAQEEIPALGHTWNDGEITTAPTCTESGVKTFTCETCGVIRTEEVKATGHTVVDDDAVAPTCTKTGLTAGSHCSVCNEVLKAREEIPALGHTWNDGEVTTAPTCTESGIKTFTCETCGETRTEEIKATGHTVVDDEVVEPTCTKTGLTAGSHCSVCNEVLKAQEEIPALGHTWNAGEVTTAPTCTESGIKTFTCETCGETRTEEIKATGHTVVVDNAVDPTCTKTGLTAGSHCSVCNETIKVQEEIPVLGHTWNDGEITTAPTCTEAGVKTFTCEICGDTRTEGIKATGHTAVDDEAVAPTCTKPGLTAGSHCSVCNEVLQAQEEIPALGHTWNAGEVTTAPTCTKTGVKTFTCETCGDTRTEEIKATGHTVVVDNAVEPTCTKTGLTEGSHCSVCNEILTAQEEIPALGHTWDDGEVTTAPTCTESGIKTFTCETCGETRTEEIKAIGHTAVDDEAVAPTCTKTGLTAGSHCSVCNEVLQAQEEVPAIGHTWNDGEVTTAPTCTEAGVKTFTCKTCGETRTEEIKATGHTAVDDEAVAPTCTKTGLTAGSHCSVCNEVLKAQEEIPALGHTWNDGEVTTAPTCTETGVKTFTCETCGDTRTEKIKATGHTAVDEEAVAPTCTKPGLTAGSHCSVCNEVLQVQEEIPALGHTWNAGEVTTAPTYTTVGVKTFTCEICGETRTESIPKLSRIDISKATSKVKVSGISAKIYNGKSQTQSALVVTVAGKKLKKDTDYKVTYKNNKKIGTATLTITGKNGYTGTVRKTFAIKTQVGKVYTTSLKYKVTNARVDGKGTVSVVGSAYKSGDRKFTTLKIADTVTIGGVKFKITKIEKNSFRGYKYLSTVTIGSNVTSIGDTAFYGCGKLTAVTVGKSVKTIGAKSFAGCNNLKRVKLLTTQLTKAGKSAFNGIKANATFALPKKYYNSYSKMIKKAGAPKKAVYKKF</sequence>
<gene>
    <name evidence="3" type="ORF">AAAU18_02025</name>
</gene>
<dbReference type="InterPro" id="IPR032675">
    <property type="entry name" value="LRR_dom_sf"/>
</dbReference>
<keyword evidence="1" id="KW-0472">Membrane</keyword>
<dbReference type="SUPFAM" id="SSF54001">
    <property type="entry name" value="Cysteine proteinases"/>
    <property type="match status" value="1"/>
</dbReference>
<keyword evidence="1" id="KW-0812">Transmembrane</keyword>
<evidence type="ECO:0000313" key="3">
    <source>
        <dbReference type="EMBL" id="MEQ2591692.1"/>
    </source>
</evidence>